<feature type="chain" id="PRO_5045047672" description="DUF4760 domain-containing protein" evidence="1">
    <location>
        <begin position="21"/>
        <end position="263"/>
    </location>
</feature>
<dbReference type="RefSeq" id="WP_198076466.1">
    <property type="nucleotide sequence ID" value="NZ_JAEDAE010000009.1"/>
</dbReference>
<dbReference type="EMBL" id="JAEDAE010000009">
    <property type="protein sequence ID" value="MBH8559858.1"/>
    <property type="molecule type" value="Genomic_DNA"/>
</dbReference>
<protein>
    <recommendedName>
        <fullName evidence="4">DUF4760 domain-containing protein</fullName>
    </recommendedName>
</protein>
<evidence type="ECO:0000313" key="2">
    <source>
        <dbReference type="EMBL" id="MBH8559858.1"/>
    </source>
</evidence>
<evidence type="ECO:0008006" key="4">
    <source>
        <dbReference type="Google" id="ProtNLM"/>
    </source>
</evidence>
<gene>
    <name evidence="2" type="ORF">I7X13_17495</name>
</gene>
<comment type="caution">
    <text evidence="2">The sequence shown here is derived from an EMBL/GenBank/DDBJ whole genome shotgun (WGS) entry which is preliminary data.</text>
</comment>
<organism evidence="2 3">
    <name type="scientific">Hymenobacter negativus</name>
    <dbReference type="NCBI Taxonomy" id="2795026"/>
    <lineage>
        <taxon>Bacteria</taxon>
        <taxon>Pseudomonadati</taxon>
        <taxon>Bacteroidota</taxon>
        <taxon>Cytophagia</taxon>
        <taxon>Cytophagales</taxon>
        <taxon>Hymenobacteraceae</taxon>
        <taxon>Hymenobacter</taxon>
    </lineage>
</organism>
<keyword evidence="3" id="KW-1185">Reference proteome</keyword>
<proteinExistence type="predicted"/>
<sequence>MKRLLTLLLTLAALAGHAQPAPPAQQTVPPRPAVAPKAAPASAVVKSQPNQPIYLTLASEAKPQQSTGTNYTLFAAIIAALASLTSAYIALKSKDKDFKNDYYKKMIDKRLSAYDDIESILNNLSHVVNVEKLVNKKPESVGAIFKFFESDESFHAFMNKLQSVIHKGFWLSTGCKNEIIDFYNKLSEIGKELKVYENQNFNRDELINAGLKYYNSIDKVRIRVYLLMVEEIIEIQNVEKFFKGLYPDVKKLTALKKRAGLIE</sequence>
<accession>A0ABS0QB21</accession>
<feature type="signal peptide" evidence="1">
    <location>
        <begin position="1"/>
        <end position="20"/>
    </location>
</feature>
<keyword evidence="1" id="KW-0732">Signal</keyword>
<dbReference type="Proteomes" id="UP000625631">
    <property type="component" value="Unassembled WGS sequence"/>
</dbReference>
<name>A0ABS0QB21_9BACT</name>
<reference evidence="2 3" key="1">
    <citation type="submission" date="2020-12" db="EMBL/GenBank/DDBJ databases">
        <title>Hymenobacter sp.</title>
        <authorList>
            <person name="Kim M.K."/>
        </authorList>
    </citation>
    <scope>NUCLEOTIDE SEQUENCE [LARGE SCALE GENOMIC DNA]</scope>
    <source>
        <strain evidence="2 3">BT442</strain>
    </source>
</reference>
<evidence type="ECO:0000256" key="1">
    <source>
        <dbReference type="SAM" id="SignalP"/>
    </source>
</evidence>
<evidence type="ECO:0000313" key="3">
    <source>
        <dbReference type="Proteomes" id="UP000625631"/>
    </source>
</evidence>